<accession>A0A1Q9CII9</accession>
<evidence type="ECO:0000313" key="1">
    <source>
        <dbReference type="EMBL" id="OLP82745.1"/>
    </source>
</evidence>
<dbReference type="EMBL" id="LSRX01001170">
    <property type="protein sequence ID" value="OLP82745.1"/>
    <property type="molecule type" value="Genomic_DNA"/>
</dbReference>
<keyword evidence="2" id="KW-1185">Reference proteome</keyword>
<reference evidence="1 2" key="1">
    <citation type="submission" date="2016-02" db="EMBL/GenBank/DDBJ databases">
        <title>Genome analysis of coral dinoflagellate symbionts highlights evolutionary adaptations to a symbiotic lifestyle.</title>
        <authorList>
            <person name="Aranda M."/>
            <person name="Li Y."/>
            <person name="Liew Y.J."/>
            <person name="Baumgarten S."/>
            <person name="Simakov O."/>
            <person name="Wilson M."/>
            <person name="Piel J."/>
            <person name="Ashoor H."/>
            <person name="Bougouffa S."/>
            <person name="Bajic V.B."/>
            <person name="Ryu T."/>
            <person name="Ravasi T."/>
            <person name="Bayer T."/>
            <person name="Micklem G."/>
            <person name="Kim H."/>
            <person name="Bhak J."/>
            <person name="Lajeunesse T.C."/>
            <person name="Voolstra C.R."/>
        </authorList>
    </citation>
    <scope>NUCLEOTIDE SEQUENCE [LARGE SCALE GENOMIC DNA]</scope>
    <source>
        <strain evidence="1 2">CCMP2467</strain>
    </source>
</reference>
<evidence type="ECO:0000313" key="2">
    <source>
        <dbReference type="Proteomes" id="UP000186817"/>
    </source>
</evidence>
<organism evidence="1 2">
    <name type="scientific">Symbiodinium microadriaticum</name>
    <name type="common">Dinoflagellate</name>
    <name type="synonym">Zooxanthella microadriatica</name>
    <dbReference type="NCBI Taxonomy" id="2951"/>
    <lineage>
        <taxon>Eukaryota</taxon>
        <taxon>Sar</taxon>
        <taxon>Alveolata</taxon>
        <taxon>Dinophyceae</taxon>
        <taxon>Suessiales</taxon>
        <taxon>Symbiodiniaceae</taxon>
        <taxon>Symbiodinium</taxon>
    </lineage>
</organism>
<protein>
    <recommendedName>
        <fullName evidence="3">Reverse transcriptase domain-containing protein</fullName>
    </recommendedName>
</protein>
<comment type="caution">
    <text evidence="1">The sequence shown here is derived from an EMBL/GenBank/DDBJ whole genome shotgun (WGS) entry which is preliminary data.</text>
</comment>
<dbReference type="AlphaFoldDB" id="A0A1Q9CII9"/>
<evidence type="ECO:0008006" key="3">
    <source>
        <dbReference type="Google" id="ProtNLM"/>
    </source>
</evidence>
<dbReference type="OrthoDB" id="425314at2759"/>
<gene>
    <name evidence="1" type="ORF">AK812_SmicGene36580</name>
</gene>
<sequence length="525" mass="58085">MLVSVRELLLDLHRRLRISLKQTDGGTLQVKLGSGALQGGGTGPRIFRMVYDACITRWRDATRDSDLTASYNGQDLSLSAAAYADDLVRIQCGSTLKQLEDRTLACTHALTAELDPRNLKLNAKKGETLLSYKGKGAYTAAKSAFSGEWNGYPVKLCVKYLGAQLQANGSLKAELQKRFGAARSGFARFSKLFKRRTVPVARKVLIFKAVVNEALLAALEGSELSLVMTDMSQRRLNRFDGASSLPLHADKQDWSYGCPTRRSGIVMQDAQGRKITEVDTRILEVGVQTLAGDEVTIRVAAPNEEEEAELSERATAQNTTVPEPRRGINMLTFDDIGPLPPELEDVVQVPGWHIVPSGLPVLVAHATEELELERSVWDVSDWCWLAVFVKIEASKGLPKAGDVWVQVMAMETESFEAAPKNLAEIDEELAGKHDTVVVLHVDELPKNLLTVATGQQVQELSQQMQKMCQILALHDHNLRELEAWSALTWLLDQNSELAKHLMAHMDAWKQKAQQGLIQMERQGSL</sequence>
<dbReference type="Proteomes" id="UP000186817">
    <property type="component" value="Unassembled WGS sequence"/>
</dbReference>
<name>A0A1Q9CII9_SYMMI</name>
<proteinExistence type="predicted"/>